<dbReference type="InterPro" id="IPR037185">
    <property type="entry name" value="EmrE-like"/>
</dbReference>
<dbReference type="GO" id="GO:0005886">
    <property type="term" value="C:plasma membrane"/>
    <property type="evidence" value="ECO:0007669"/>
    <property type="project" value="UniProtKB-SubCell"/>
</dbReference>
<evidence type="ECO:0000256" key="4">
    <source>
        <dbReference type="ARBA" id="ARBA00022692"/>
    </source>
</evidence>
<feature type="transmembrane region" description="Helical" evidence="8">
    <location>
        <begin position="255"/>
        <end position="278"/>
    </location>
</feature>
<evidence type="ECO:0000256" key="6">
    <source>
        <dbReference type="ARBA" id="ARBA00023136"/>
    </source>
</evidence>
<gene>
    <name evidence="10" type="ORF">WJX81_005650</name>
</gene>
<evidence type="ECO:0000313" key="10">
    <source>
        <dbReference type="EMBL" id="KAK9836007.1"/>
    </source>
</evidence>
<name>A0AAW1RQE6_9CHLO</name>
<evidence type="ECO:0000259" key="9">
    <source>
        <dbReference type="Pfam" id="PF00892"/>
    </source>
</evidence>
<dbReference type="Proteomes" id="UP001445335">
    <property type="component" value="Unassembled WGS sequence"/>
</dbReference>
<proteinExistence type="inferred from homology"/>
<dbReference type="SUPFAM" id="SSF103481">
    <property type="entry name" value="Multidrug resistance efflux transporter EmrE"/>
    <property type="match status" value="2"/>
</dbReference>
<feature type="domain" description="EamA" evidence="9">
    <location>
        <begin position="227"/>
        <end position="368"/>
    </location>
</feature>
<evidence type="ECO:0000256" key="3">
    <source>
        <dbReference type="ARBA" id="ARBA00022475"/>
    </source>
</evidence>
<dbReference type="EMBL" id="JALJOU010000027">
    <property type="protein sequence ID" value="KAK9836007.1"/>
    <property type="molecule type" value="Genomic_DNA"/>
</dbReference>
<feature type="transmembrane region" description="Helical" evidence="8">
    <location>
        <begin position="191"/>
        <end position="208"/>
    </location>
</feature>
<evidence type="ECO:0000256" key="8">
    <source>
        <dbReference type="SAM" id="Phobius"/>
    </source>
</evidence>
<keyword evidence="3" id="KW-1003">Cell membrane</keyword>
<reference evidence="10 11" key="1">
    <citation type="journal article" date="2024" name="Nat. Commun.">
        <title>Phylogenomics reveals the evolutionary origins of lichenization in chlorophyte algae.</title>
        <authorList>
            <person name="Puginier C."/>
            <person name="Libourel C."/>
            <person name="Otte J."/>
            <person name="Skaloud P."/>
            <person name="Haon M."/>
            <person name="Grisel S."/>
            <person name="Petersen M."/>
            <person name="Berrin J.G."/>
            <person name="Delaux P.M."/>
            <person name="Dal Grande F."/>
            <person name="Keller J."/>
        </authorList>
    </citation>
    <scope>NUCLEOTIDE SEQUENCE [LARGE SCALE GENOMIC DNA]</scope>
    <source>
        <strain evidence="10 11">SAG 245.80</strain>
    </source>
</reference>
<evidence type="ECO:0000256" key="7">
    <source>
        <dbReference type="SAM" id="MobiDB-lite"/>
    </source>
</evidence>
<keyword evidence="5 8" id="KW-1133">Transmembrane helix</keyword>
<feature type="transmembrane region" description="Helical" evidence="8">
    <location>
        <begin position="166"/>
        <end position="184"/>
    </location>
</feature>
<feature type="transmembrane region" description="Helical" evidence="8">
    <location>
        <begin position="331"/>
        <end position="349"/>
    </location>
</feature>
<organism evidence="10 11">
    <name type="scientific">Elliptochloris bilobata</name>
    <dbReference type="NCBI Taxonomy" id="381761"/>
    <lineage>
        <taxon>Eukaryota</taxon>
        <taxon>Viridiplantae</taxon>
        <taxon>Chlorophyta</taxon>
        <taxon>core chlorophytes</taxon>
        <taxon>Trebouxiophyceae</taxon>
        <taxon>Trebouxiophyceae incertae sedis</taxon>
        <taxon>Elliptochloris clade</taxon>
        <taxon>Elliptochloris</taxon>
    </lineage>
</organism>
<dbReference type="InterPro" id="IPR051258">
    <property type="entry name" value="Diverse_Substrate_Transporter"/>
</dbReference>
<evidence type="ECO:0000256" key="1">
    <source>
        <dbReference type="ARBA" id="ARBA00004651"/>
    </source>
</evidence>
<feature type="transmembrane region" description="Helical" evidence="8">
    <location>
        <begin position="355"/>
        <end position="372"/>
    </location>
</feature>
<protein>
    <recommendedName>
        <fullName evidence="9">EamA domain-containing protein</fullName>
    </recommendedName>
</protein>
<dbReference type="PANTHER" id="PTHR42920:SF23">
    <property type="entry name" value="EAMA DOMAIN-CONTAINING PROTEIN"/>
    <property type="match status" value="1"/>
</dbReference>
<dbReference type="PANTHER" id="PTHR42920">
    <property type="entry name" value="OS03G0707200 PROTEIN-RELATED"/>
    <property type="match status" value="1"/>
</dbReference>
<accession>A0AAW1RQE6</accession>
<feature type="transmembrane region" description="Helical" evidence="8">
    <location>
        <begin position="128"/>
        <end position="146"/>
    </location>
</feature>
<comment type="caution">
    <text evidence="10">The sequence shown here is derived from an EMBL/GenBank/DDBJ whole genome shotgun (WGS) entry which is preliminary data.</text>
</comment>
<keyword evidence="11" id="KW-1185">Reference proteome</keyword>
<comment type="subcellular location">
    <subcellularLocation>
        <location evidence="1">Cell membrane</location>
        <topology evidence="1">Multi-pass membrane protein</topology>
    </subcellularLocation>
</comment>
<evidence type="ECO:0000256" key="2">
    <source>
        <dbReference type="ARBA" id="ARBA00007635"/>
    </source>
</evidence>
<feature type="transmembrane region" description="Helical" evidence="8">
    <location>
        <begin position="220"/>
        <end position="243"/>
    </location>
</feature>
<feature type="transmembrane region" description="Helical" evidence="8">
    <location>
        <begin position="298"/>
        <end position="319"/>
    </location>
</feature>
<keyword evidence="4 8" id="KW-0812">Transmembrane</keyword>
<evidence type="ECO:0000313" key="11">
    <source>
        <dbReference type="Proteomes" id="UP001445335"/>
    </source>
</evidence>
<sequence length="377" mass="38201">MAHWRGLHDKGRGAGASVGDSPSKSFAKERRWLPQAPKPTSGQLCLLGVAFLWGTYAPALRFLYGLPGPPCPAALTAVRTLIQSSVLLASAVAQGMGSLEGRPQVSSNGANVRSKEGAGGAGGGLRQALNFVAPTLLVGGLELGLWNFAASSTQALGLEFTTATRAAFLIQATALLTPVLASLSGERPGRAVWTGCGVALLGTLLLTLDHAPPAAVSANATPIAIGGDACIFVSAFFFSLATVRLGKLASSFPTLRLAAAKSVVMALIAAGWLGTSALGQVTSGQPVTALWQGYADPLAWGAILWASLGPGALAAFLQTQGQSSVPAAQSQVIFSSLPLWSALFAVLLLNETLGPLGWVGGLSIVGAGLIASRGKSA</sequence>
<feature type="compositionally biased region" description="Basic and acidic residues" evidence="7">
    <location>
        <begin position="1"/>
        <end position="12"/>
    </location>
</feature>
<dbReference type="AlphaFoldDB" id="A0AAW1RQE6"/>
<dbReference type="InterPro" id="IPR000620">
    <property type="entry name" value="EamA_dom"/>
</dbReference>
<keyword evidence="6 8" id="KW-0472">Membrane</keyword>
<comment type="similarity">
    <text evidence="2">Belongs to the drug/metabolite transporter (DMT) superfamily. Plant drug/metabolite exporter (P-DME) (TC 2.A.7.4) family.</text>
</comment>
<dbReference type="Pfam" id="PF00892">
    <property type="entry name" value="EamA"/>
    <property type="match status" value="1"/>
</dbReference>
<evidence type="ECO:0000256" key="5">
    <source>
        <dbReference type="ARBA" id="ARBA00022989"/>
    </source>
</evidence>
<feature type="region of interest" description="Disordered" evidence="7">
    <location>
        <begin position="1"/>
        <end position="26"/>
    </location>
</feature>
<feature type="region of interest" description="Disordered" evidence="7">
    <location>
        <begin position="100"/>
        <end position="121"/>
    </location>
</feature>